<keyword evidence="5" id="KW-1185">Reference proteome</keyword>
<accession>A0A550CYJ8</accession>
<name>A0A550CYJ8_9AGAR</name>
<feature type="region of interest" description="Disordered" evidence="3">
    <location>
        <begin position="54"/>
        <end position="74"/>
    </location>
</feature>
<dbReference type="Gene3D" id="1.10.150.130">
    <property type="match status" value="1"/>
</dbReference>
<keyword evidence="2" id="KW-0233">DNA recombination</keyword>
<dbReference type="GO" id="GO:0006310">
    <property type="term" value="P:DNA recombination"/>
    <property type="evidence" value="ECO:0007669"/>
    <property type="project" value="UniProtKB-KW"/>
</dbReference>
<protein>
    <submittedName>
        <fullName evidence="4">Uncharacterized protein</fullName>
    </submittedName>
</protein>
<dbReference type="PANTHER" id="PTHR34605">
    <property type="entry name" value="PHAGE_INTEGRASE DOMAIN-CONTAINING PROTEIN"/>
    <property type="match status" value="1"/>
</dbReference>
<organism evidence="4 5">
    <name type="scientific">Schizophyllum amplum</name>
    <dbReference type="NCBI Taxonomy" id="97359"/>
    <lineage>
        <taxon>Eukaryota</taxon>
        <taxon>Fungi</taxon>
        <taxon>Dikarya</taxon>
        <taxon>Basidiomycota</taxon>
        <taxon>Agaricomycotina</taxon>
        <taxon>Agaricomycetes</taxon>
        <taxon>Agaricomycetidae</taxon>
        <taxon>Agaricales</taxon>
        <taxon>Schizophyllaceae</taxon>
        <taxon>Schizophyllum</taxon>
    </lineage>
</organism>
<dbReference type="PANTHER" id="PTHR34605:SF3">
    <property type="entry name" value="P CELL-TYPE AGGLUTINATION PROTEIN MAP4-LIKE-RELATED"/>
    <property type="match status" value="1"/>
</dbReference>
<dbReference type="EMBL" id="VDMD01000001">
    <property type="protein sequence ID" value="TRM69872.1"/>
    <property type="molecule type" value="Genomic_DNA"/>
</dbReference>
<dbReference type="STRING" id="97359.A0A550CYJ8"/>
<dbReference type="OrthoDB" id="3266428at2759"/>
<evidence type="ECO:0000313" key="4">
    <source>
        <dbReference type="EMBL" id="TRM69872.1"/>
    </source>
</evidence>
<evidence type="ECO:0000313" key="5">
    <source>
        <dbReference type="Proteomes" id="UP000320762"/>
    </source>
</evidence>
<comment type="caution">
    <text evidence="4">The sequence shown here is derived from an EMBL/GenBank/DDBJ whole genome shotgun (WGS) entry which is preliminary data.</text>
</comment>
<dbReference type="SUPFAM" id="SSF47823">
    <property type="entry name" value="lambda integrase-like, N-terminal domain"/>
    <property type="match status" value="1"/>
</dbReference>
<evidence type="ECO:0000256" key="1">
    <source>
        <dbReference type="ARBA" id="ARBA00023125"/>
    </source>
</evidence>
<dbReference type="Gene3D" id="1.10.443.10">
    <property type="entry name" value="Intergrase catalytic core"/>
    <property type="match status" value="1"/>
</dbReference>
<dbReference type="InterPro" id="IPR011010">
    <property type="entry name" value="DNA_brk_join_enz"/>
</dbReference>
<feature type="compositionally biased region" description="Pro residues" evidence="3">
    <location>
        <begin position="59"/>
        <end position="72"/>
    </location>
</feature>
<proteinExistence type="predicted"/>
<dbReference type="InterPro" id="IPR010998">
    <property type="entry name" value="Integrase_recombinase_N"/>
</dbReference>
<sequence length="502" mass="54877">MFYSSSSSSSCTSSLNKSPSPRLSLNIIPLPYYGLPLPSIPSIVPARSSLPLATAHTPTPAPPTPHCTPPIHTPALPAAPAATFTSPATSPPVLHWAGLLTTPEERLAGVRNWVNAAFPTIRPRHSALSRRLHPSPFRPHCAAQDRLTLWTSHHAEALQTRMDEYLPLMLQAQAVRQVIAGYEPGTREGYGSGLVNFHVMCDEVGIDEATRMPAPPVLLAAFVAQYTGTFTDSTVKNYLAGLEAWHHINQAEWHGNERLVRLAMRAVTKASVALKRPPRPPVLLAHLHALRDSLILESPRDAAVFALALAAFWGCRRLGELVPEAAKKYDPKRHLPRGANVVLTTFRGLEAMSFHLPWTKTTGAAGGTLILTQAPDDPLCPLAAFHNHTRRSPGIAGDQSFFAYIHSDGNARLLIKGDVVNAINALILGHSLRIGGSLEYLLEGVKIEFIMQLGGWTSTCFLIYWRRLYLIVPAGIITARVRAQVEDFERCHPIDTSDVFFS</sequence>
<evidence type="ECO:0000256" key="3">
    <source>
        <dbReference type="SAM" id="MobiDB-lite"/>
    </source>
</evidence>
<dbReference type="AlphaFoldDB" id="A0A550CYJ8"/>
<dbReference type="GO" id="GO:0003677">
    <property type="term" value="F:DNA binding"/>
    <property type="evidence" value="ECO:0007669"/>
    <property type="project" value="UniProtKB-KW"/>
</dbReference>
<dbReference type="SUPFAM" id="SSF56349">
    <property type="entry name" value="DNA breaking-rejoining enzymes"/>
    <property type="match status" value="1"/>
</dbReference>
<dbReference type="GO" id="GO:0015074">
    <property type="term" value="P:DNA integration"/>
    <property type="evidence" value="ECO:0007669"/>
    <property type="project" value="InterPro"/>
</dbReference>
<feature type="region of interest" description="Disordered" evidence="3">
    <location>
        <begin position="1"/>
        <end position="20"/>
    </location>
</feature>
<keyword evidence="1" id="KW-0238">DNA-binding</keyword>
<reference evidence="4 5" key="1">
    <citation type="journal article" date="2019" name="New Phytol.">
        <title>Comparative genomics reveals unique wood-decay strategies and fruiting body development in the Schizophyllaceae.</title>
        <authorList>
            <person name="Almasi E."/>
            <person name="Sahu N."/>
            <person name="Krizsan K."/>
            <person name="Balint B."/>
            <person name="Kovacs G.M."/>
            <person name="Kiss B."/>
            <person name="Cseklye J."/>
            <person name="Drula E."/>
            <person name="Henrissat B."/>
            <person name="Nagy I."/>
            <person name="Chovatia M."/>
            <person name="Adam C."/>
            <person name="LaButti K."/>
            <person name="Lipzen A."/>
            <person name="Riley R."/>
            <person name="Grigoriev I.V."/>
            <person name="Nagy L.G."/>
        </authorList>
    </citation>
    <scope>NUCLEOTIDE SEQUENCE [LARGE SCALE GENOMIC DNA]</scope>
    <source>
        <strain evidence="4 5">NL-1724</strain>
    </source>
</reference>
<dbReference type="InterPro" id="IPR052925">
    <property type="entry name" value="Phage_Integrase-like_Recomb"/>
</dbReference>
<evidence type="ECO:0000256" key="2">
    <source>
        <dbReference type="ARBA" id="ARBA00023172"/>
    </source>
</evidence>
<dbReference type="Proteomes" id="UP000320762">
    <property type="component" value="Unassembled WGS sequence"/>
</dbReference>
<dbReference type="InterPro" id="IPR013762">
    <property type="entry name" value="Integrase-like_cat_sf"/>
</dbReference>
<gene>
    <name evidence="4" type="ORF">BD626DRAFT_391849</name>
</gene>